<comment type="similarity">
    <text evidence="1 8">Belongs to the claudin family.</text>
</comment>
<dbReference type="Gene3D" id="1.20.140.150">
    <property type="match status" value="1"/>
</dbReference>
<dbReference type="eggNOG" id="ENOG502RTNJ">
    <property type="taxonomic scope" value="Eukaryota"/>
</dbReference>
<evidence type="ECO:0000256" key="7">
    <source>
        <dbReference type="ARBA" id="ARBA00023136"/>
    </source>
</evidence>
<dbReference type="HOGENOM" id="CLU_076370_1_2_1"/>
<dbReference type="GO" id="GO:0005923">
    <property type="term" value="C:bicellular tight junction"/>
    <property type="evidence" value="ECO:0007669"/>
    <property type="project" value="UniProtKB-SubCell"/>
</dbReference>
<comment type="subcellular location">
    <subcellularLocation>
        <location evidence="8">Cell junction</location>
        <location evidence="8">Tight junction</location>
    </subcellularLocation>
    <subcellularLocation>
        <location evidence="8">Cell membrane</location>
        <topology evidence="8">Multi-pass membrane protein</topology>
    </subcellularLocation>
</comment>
<dbReference type="Proteomes" id="UP000008672">
    <property type="component" value="Unassembled WGS sequence"/>
</dbReference>
<dbReference type="GO" id="GO:0005198">
    <property type="term" value="F:structural molecule activity"/>
    <property type="evidence" value="ECO:0007669"/>
    <property type="project" value="InterPro"/>
</dbReference>
<feature type="transmembrane region" description="Helical" evidence="8">
    <location>
        <begin position="83"/>
        <end position="105"/>
    </location>
</feature>
<keyword evidence="2 8" id="KW-0796">Tight junction</keyword>
<dbReference type="Ensembl" id="ENSLACT00000012829.1">
    <property type="protein sequence ID" value="ENSLACP00000012735.1"/>
    <property type="gene ID" value="ENSLACG00000011216.1"/>
</dbReference>
<accession>H3ASW4</accession>
<evidence type="ECO:0000256" key="2">
    <source>
        <dbReference type="ARBA" id="ARBA00022427"/>
    </source>
</evidence>
<dbReference type="InParanoid" id="H3ASW4"/>
<dbReference type="InterPro" id="IPR004031">
    <property type="entry name" value="PMP22/EMP/MP20/Claudin"/>
</dbReference>
<protein>
    <recommendedName>
        <fullName evidence="8">Claudin</fullName>
    </recommendedName>
</protein>
<proteinExistence type="inferred from homology"/>
<evidence type="ECO:0000256" key="3">
    <source>
        <dbReference type="ARBA" id="ARBA00022475"/>
    </source>
</evidence>
<gene>
    <name evidence="9" type="primary">LOC102352776</name>
</gene>
<name>H3ASW4_LATCH</name>
<dbReference type="PRINTS" id="PR01077">
    <property type="entry name" value="CLAUDIN"/>
</dbReference>
<dbReference type="FunFam" id="1.20.140.150:FF:000001">
    <property type="entry name" value="Claudin"/>
    <property type="match status" value="1"/>
</dbReference>
<feature type="transmembrane region" description="Helical" evidence="8">
    <location>
        <begin position="117"/>
        <end position="140"/>
    </location>
</feature>
<dbReference type="InterPro" id="IPR017974">
    <property type="entry name" value="Claudin_CS"/>
</dbReference>
<evidence type="ECO:0000256" key="4">
    <source>
        <dbReference type="ARBA" id="ARBA00022692"/>
    </source>
</evidence>
<evidence type="ECO:0000256" key="5">
    <source>
        <dbReference type="ARBA" id="ARBA00022949"/>
    </source>
</evidence>
<dbReference type="OMA" id="NPIVDIA"/>
<organism evidence="9 10">
    <name type="scientific">Latimeria chalumnae</name>
    <name type="common">Coelacanth</name>
    <dbReference type="NCBI Taxonomy" id="7897"/>
    <lineage>
        <taxon>Eukaryota</taxon>
        <taxon>Metazoa</taxon>
        <taxon>Chordata</taxon>
        <taxon>Craniata</taxon>
        <taxon>Vertebrata</taxon>
        <taxon>Euteleostomi</taxon>
        <taxon>Coelacanthiformes</taxon>
        <taxon>Coelacanthidae</taxon>
        <taxon>Latimeria</taxon>
    </lineage>
</organism>
<keyword evidence="3 8" id="KW-1003">Cell membrane</keyword>
<reference evidence="9" key="3">
    <citation type="submission" date="2025-09" db="UniProtKB">
        <authorList>
            <consortium name="Ensembl"/>
        </authorList>
    </citation>
    <scope>IDENTIFICATION</scope>
</reference>
<keyword evidence="6 8" id="KW-1133">Transmembrane helix</keyword>
<keyword evidence="5 8" id="KW-0965">Cell junction</keyword>
<dbReference type="STRING" id="7897.ENSLACP00000012735"/>
<keyword evidence="10" id="KW-1185">Reference proteome</keyword>
<dbReference type="FunCoup" id="H3ASW4">
    <property type="interactions" value="265"/>
</dbReference>
<dbReference type="InterPro" id="IPR006187">
    <property type="entry name" value="Claudin"/>
</dbReference>
<dbReference type="Pfam" id="PF00822">
    <property type="entry name" value="PMP22_Claudin"/>
    <property type="match status" value="1"/>
</dbReference>
<keyword evidence="4 8" id="KW-0812">Transmembrane</keyword>
<feature type="transmembrane region" description="Helical" evidence="8">
    <location>
        <begin position="7"/>
        <end position="27"/>
    </location>
</feature>
<dbReference type="PANTHER" id="PTHR12002">
    <property type="entry name" value="CLAUDIN"/>
    <property type="match status" value="1"/>
</dbReference>
<dbReference type="PROSITE" id="PS01346">
    <property type="entry name" value="CLAUDIN"/>
    <property type="match status" value="1"/>
</dbReference>
<dbReference type="AlphaFoldDB" id="H3ASW4"/>
<sequence>NMNSKVEILGLVIGIIGFIGAAAVTGMPQWRVTAFIEDNIVVFEARWEGLWMNCFRQHNIRMQCKVYDSLLALTPDLQAARGLMSSAMVVSFLAIMIAIVGMKCVRINDDDDSPVKGYILLSAGLCFIVSAIAVLIPVSWTGHNIIRDFYNPLVHVAQKRELGEALYIGWVTALILFVAGVILCCACKCNENPKYNYTPPHLQQYSYTPSQIVYQPHQLRRSSSSKYSKSQYV</sequence>
<reference evidence="9" key="2">
    <citation type="submission" date="2025-08" db="UniProtKB">
        <authorList>
            <consortium name="Ensembl"/>
        </authorList>
    </citation>
    <scope>IDENTIFICATION</scope>
</reference>
<dbReference type="EMBL" id="AFYH01125229">
    <property type="status" value="NOT_ANNOTATED_CDS"/>
    <property type="molecule type" value="Genomic_DNA"/>
</dbReference>
<evidence type="ECO:0000256" key="6">
    <source>
        <dbReference type="ARBA" id="ARBA00022989"/>
    </source>
</evidence>
<feature type="transmembrane region" description="Helical" evidence="8">
    <location>
        <begin position="167"/>
        <end position="187"/>
    </location>
</feature>
<reference evidence="10" key="1">
    <citation type="submission" date="2011-08" db="EMBL/GenBank/DDBJ databases">
        <title>The draft genome of Latimeria chalumnae.</title>
        <authorList>
            <person name="Di Palma F."/>
            <person name="Alfoldi J."/>
            <person name="Johnson J."/>
            <person name="Berlin A."/>
            <person name="Gnerre S."/>
            <person name="Jaffe D."/>
            <person name="MacCallum I."/>
            <person name="Young S."/>
            <person name="Walker B.J."/>
            <person name="Lander E."/>
            <person name="Lindblad-Toh K."/>
        </authorList>
    </citation>
    <scope>NUCLEOTIDE SEQUENCE [LARGE SCALE GENOMIC DNA]</scope>
    <source>
        <strain evidence="10">Wild caught</strain>
    </source>
</reference>
<keyword evidence="7 8" id="KW-0472">Membrane</keyword>
<dbReference type="GO" id="GO:0005886">
    <property type="term" value="C:plasma membrane"/>
    <property type="evidence" value="ECO:0007669"/>
    <property type="project" value="UniProtKB-SubCell"/>
</dbReference>
<dbReference type="GeneTree" id="ENSGT00940000159077"/>
<evidence type="ECO:0000313" key="10">
    <source>
        <dbReference type="Proteomes" id="UP000008672"/>
    </source>
</evidence>
<evidence type="ECO:0000313" key="9">
    <source>
        <dbReference type="Ensembl" id="ENSLACP00000012735.1"/>
    </source>
</evidence>
<evidence type="ECO:0000256" key="1">
    <source>
        <dbReference type="ARBA" id="ARBA00008295"/>
    </source>
</evidence>
<evidence type="ECO:0000256" key="8">
    <source>
        <dbReference type="RuleBase" id="RU060637"/>
    </source>
</evidence>
<comment type="function">
    <text evidence="8">Claudins function as major constituents of the tight junction complexes that regulate the permeability of epithelia.</text>
</comment>